<dbReference type="Gene3D" id="1.20.1050.10">
    <property type="match status" value="1"/>
</dbReference>
<dbReference type="PANTHER" id="PTHR44051">
    <property type="entry name" value="GLUTATHIONE S-TRANSFERASE-RELATED"/>
    <property type="match status" value="1"/>
</dbReference>
<dbReference type="SUPFAM" id="SSF47616">
    <property type="entry name" value="GST C-terminal domain-like"/>
    <property type="match status" value="1"/>
</dbReference>
<gene>
    <name evidence="2" type="ORF">BG454_11385</name>
</gene>
<name>A0A2K8KJC3_9RHOB</name>
<dbReference type="EMBL" id="CP024899">
    <property type="protein sequence ID" value="ATX66340.1"/>
    <property type="molecule type" value="Genomic_DNA"/>
</dbReference>
<dbReference type="SFLD" id="SFLDG01150">
    <property type="entry name" value="Main.1:_Beta-like"/>
    <property type="match status" value="1"/>
</dbReference>
<dbReference type="STRING" id="441209.GCA_001870665_02057"/>
<dbReference type="OrthoDB" id="5740960at2"/>
<dbReference type="InterPro" id="IPR040079">
    <property type="entry name" value="Glutathione_S-Trfase"/>
</dbReference>
<dbReference type="Pfam" id="PF02798">
    <property type="entry name" value="GST_N"/>
    <property type="match status" value="1"/>
</dbReference>
<dbReference type="InterPro" id="IPR004045">
    <property type="entry name" value="Glutathione_S-Trfase_N"/>
</dbReference>
<keyword evidence="3" id="KW-1185">Reference proteome</keyword>
<dbReference type="Gene3D" id="3.40.30.10">
    <property type="entry name" value="Glutaredoxin"/>
    <property type="match status" value="1"/>
</dbReference>
<sequence length="213" mass="23995">MIRLWHVSQSRSFRVLWALEELGLDYELRRCSFFDKSLRAPDHLARSPAGRVPALEVDGLEMCESGAILLYLAEGHGRQLRVAEGQPGRAQFLQALHYAETLGAHLANLTQHHIVLREAWMRSDTVMRLEAMRLEAALRAVGPEWAAGDFTVADIATGYAVWIAQRFVILPPGAAAYLENCQARPAFQRALARDGVAEIYTRPFYPQPEKEDR</sequence>
<keyword evidence="2" id="KW-0808">Transferase</keyword>
<dbReference type="Proteomes" id="UP000228948">
    <property type="component" value="Chromosome"/>
</dbReference>
<evidence type="ECO:0000259" key="1">
    <source>
        <dbReference type="PROSITE" id="PS50404"/>
    </source>
</evidence>
<organism evidence="2 3">
    <name type="scientific">Roseinatronobacter bogoriensis subsp. barguzinensis</name>
    <dbReference type="NCBI Taxonomy" id="441209"/>
    <lineage>
        <taxon>Bacteria</taxon>
        <taxon>Pseudomonadati</taxon>
        <taxon>Pseudomonadota</taxon>
        <taxon>Alphaproteobacteria</taxon>
        <taxon>Rhodobacterales</taxon>
        <taxon>Paracoccaceae</taxon>
        <taxon>Roseinatronobacter</taxon>
    </lineage>
</organism>
<dbReference type="GO" id="GO:0016740">
    <property type="term" value="F:transferase activity"/>
    <property type="evidence" value="ECO:0007669"/>
    <property type="project" value="UniProtKB-KW"/>
</dbReference>
<accession>A0A2K8KJC3</accession>
<dbReference type="KEGG" id="rbg:BG454_11385"/>
<dbReference type="SFLD" id="SFLDG00358">
    <property type="entry name" value="Main_(cytGST)"/>
    <property type="match status" value="1"/>
</dbReference>
<dbReference type="SUPFAM" id="SSF52833">
    <property type="entry name" value="Thioredoxin-like"/>
    <property type="match status" value="1"/>
</dbReference>
<evidence type="ECO:0000313" key="3">
    <source>
        <dbReference type="Proteomes" id="UP000228948"/>
    </source>
</evidence>
<dbReference type="SFLD" id="SFLDS00019">
    <property type="entry name" value="Glutathione_Transferase_(cytos"/>
    <property type="match status" value="1"/>
</dbReference>
<dbReference type="AlphaFoldDB" id="A0A2K8KJC3"/>
<evidence type="ECO:0000313" key="2">
    <source>
        <dbReference type="EMBL" id="ATX66340.1"/>
    </source>
</evidence>
<protein>
    <submittedName>
        <fullName evidence="2">Glutathione S-transferase</fullName>
    </submittedName>
</protein>
<feature type="domain" description="GST N-terminal" evidence="1">
    <location>
        <begin position="1"/>
        <end position="80"/>
    </location>
</feature>
<dbReference type="InterPro" id="IPR036282">
    <property type="entry name" value="Glutathione-S-Trfase_C_sf"/>
</dbReference>
<reference evidence="2 3" key="1">
    <citation type="submission" date="2017-11" db="EMBL/GenBank/DDBJ databases">
        <title>Revised Sequence and Annotation of the Rhodobaca barguzinensis strain alga05 Genome.</title>
        <authorList>
            <person name="Kopejtka K."/>
            <person name="Tomasch J.M."/>
            <person name="Bunk B."/>
            <person name="Koblizek M."/>
        </authorList>
    </citation>
    <scope>NUCLEOTIDE SEQUENCE [LARGE SCALE GENOMIC DNA]</scope>
    <source>
        <strain evidence="3">alga05</strain>
    </source>
</reference>
<dbReference type="RefSeq" id="WP_071480850.1">
    <property type="nucleotide sequence ID" value="NZ_CP024899.1"/>
</dbReference>
<dbReference type="CDD" id="cd03046">
    <property type="entry name" value="GST_N_GTT1_like"/>
    <property type="match status" value="1"/>
</dbReference>
<proteinExistence type="predicted"/>
<dbReference type="InterPro" id="IPR036249">
    <property type="entry name" value="Thioredoxin-like_sf"/>
</dbReference>
<dbReference type="PANTHER" id="PTHR44051:SF8">
    <property type="entry name" value="GLUTATHIONE S-TRANSFERASE GSTA"/>
    <property type="match status" value="1"/>
</dbReference>
<dbReference type="PROSITE" id="PS50404">
    <property type="entry name" value="GST_NTER"/>
    <property type="match status" value="1"/>
</dbReference>